<dbReference type="Gene3D" id="3.30.1360.60">
    <property type="entry name" value="Glucose permease domain IIB"/>
    <property type="match status" value="1"/>
</dbReference>
<sequence length="464" mass="49526">MANKALANAQRLGKALMTPVAVLPAAALLLRLGQPDVFNLPWMSEAGNAIFGNLALIFAIGIAIGLAEDNNGVAGLAATVGYFVLTKVAVTFNKTIDMGVLAGILVGILSGYLYNRFKATKLPDFLGFFGGKRFVPILTSLTTLILGVIMGYVWPLVQNGINAVGNTIASSGTIGAFFFGLLNRLLLPFGLHHVINSLVWFQFGTFTTPAGKVVTGDLTRFFAHDPTAGTFMTGFFPIMMFGLPAAALAMITTAKKENRKAVTGMLLGIAFTSFLTGITEPIEFSFMFLAPGLYLIHAFLTGTSLALCTALGIHAGFGFSAGLIDYVLNWGISTKPYLLIPIGLLYGAIYYFLFVFFIKKFDLPTPGRVDDEESVTLSGLGNSELAGRAGDILAAIGDKENINVIDACVTRIRLTVKDPNKIDENRLKQIGATGIMKMGGNNFQIVVGTVADPLVTHIKSLMKK</sequence>
<dbReference type="InterPro" id="IPR003352">
    <property type="entry name" value="PTS_EIIC"/>
</dbReference>
<dbReference type="AlphaFoldDB" id="A0A8S0WPX7"/>
<evidence type="ECO:0000256" key="11">
    <source>
        <dbReference type="PROSITE-ProRule" id="PRU00421"/>
    </source>
</evidence>
<feature type="transmembrane region" description="Helical" evidence="12">
    <location>
        <begin position="74"/>
        <end position="92"/>
    </location>
</feature>
<dbReference type="PROSITE" id="PS01035">
    <property type="entry name" value="PTS_EIIB_TYPE_1_CYS"/>
    <property type="match status" value="1"/>
</dbReference>
<feature type="transmembrane region" description="Helical" evidence="12">
    <location>
        <begin position="284"/>
        <end position="308"/>
    </location>
</feature>
<dbReference type="Pfam" id="PF00367">
    <property type="entry name" value="PTS_EIIB"/>
    <property type="match status" value="1"/>
</dbReference>
<dbReference type="GO" id="GO:0005886">
    <property type="term" value="C:plasma membrane"/>
    <property type="evidence" value="ECO:0007669"/>
    <property type="project" value="UniProtKB-SubCell"/>
</dbReference>
<feature type="transmembrane region" description="Helical" evidence="12">
    <location>
        <begin position="234"/>
        <end position="254"/>
    </location>
</feature>
<evidence type="ECO:0000256" key="6">
    <source>
        <dbReference type="ARBA" id="ARBA00022683"/>
    </source>
</evidence>
<dbReference type="CDD" id="cd00212">
    <property type="entry name" value="PTS_IIB_glc"/>
    <property type="match status" value="1"/>
</dbReference>
<keyword evidence="2" id="KW-0813">Transport</keyword>
<dbReference type="EMBL" id="LR746496">
    <property type="protein sequence ID" value="CAA7602244.1"/>
    <property type="molecule type" value="Genomic_DNA"/>
</dbReference>
<evidence type="ECO:0000256" key="4">
    <source>
        <dbReference type="ARBA" id="ARBA00022597"/>
    </source>
</evidence>
<evidence type="ECO:0000256" key="7">
    <source>
        <dbReference type="ARBA" id="ARBA00022692"/>
    </source>
</evidence>
<feature type="domain" description="PTS EIIB type-1" evidence="13">
    <location>
        <begin position="386"/>
        <end position="464"/>
    </location>
</feature>
<dbReference type="GO" id="GO:0016301">
    <property type="term" value="F:kinase activity"/>
    <property type="evidence" value="ECO:0007669"/>
    <property type="project" value="UniProtKB-KW"/>
</dbReference>
<protein>
    <submittedName>
        <fullName evidence="16">PTS system N-acetylglucosamine-specific EIICB component</fullName>
    </submittedName>
    <submittedName>
        <fullName evidence="15">Protein-Npi-phosphohistidine-sugar phosphotransferase</fullName>
        <ecNumber evidence="15 16">2.7.1.69</ecNumber>
    </submittedName>
</protein>
<dbReference type="InterPro" id="IPR018113">
    <property type="entry name" value="PTrfase_EIIB_Cys"/>
</dbReference>
<dbReference type="GO" id="GO:0019866">
    <property type="term" value="C:organelle inner membrane"/>
    <property type="evidence" value="ECO:0007669"/>
    <property type="project" value="InterPro"/>
</dbReference>
<dbReference type="GO" id="GO:0008982">
    <property type="term" value="F:protein-N(PI)-phosphohistidine-sugar phosphotransferase activity"/>
    <property type="evidence" value="ECO:0007669"/>
    <property type="project" value="InterPro"/>
</dbReference>
<comment type="subcellular location">
    <subcellularLocation>
        <location evidence="1">Cell membrane</location>
        <topology evidence="1">Multi-pass membrane protein</topology>
    </subcellularLocation>
</comment>
<proteinExistence type="predicted"/>
<dbReference type="InterPro" id="IPR050429">
    <property type="entry name" value="PTS_Glucose_EIICBA"/>
</dbReference>
<reference evidence="15" key="2">
    <citation type="submission" date="2020-01" db="EMBL/GenBank/DDBJ databases">
        <authorList>
            <person name="Hornung B."/>
        </authorList>
    </citation>
    <scope>NUCLEOTIDE SEQUENCE</scope>
    <source>
        <strain evidence="15">PacBioINE</strain>
    </source>
</reference>
<evidence type="ECO:0000259" key="14">
    <source>
        <dbReference type="PROSITE" id="PS51103"/>
    </source>
</evidence>
<evidence type="ECO:0000256" key="3">
    <source>
        <dbReference type="ARBA" id="ARBA00022475"/>
    </source>
</evidence>
<evidence type="ECO:0000256" key="1">
    <source>
        <dbReference type="ARBA" id="ARBA00004651"/>
    </source>
</evidence>
<dbReference type="InterPro" id="IPR001996">
    <property type="entry name" value="PTS_IIB_1"/>
</dbReference>
<feature type="transmembrane region" description="Helical" evidence="12">
    <location>
        <begin position="261"/>
        <end position="278"/>
    </location>
</feature>
<keyword evidence="6" id="KW-0598">Phosphotransferase system</keyword>
<keyword evidence="5 15" id="KW-0808">Transferase</keyword>
<dbReference type="GO" id="GO:0015764">
    <property type="term" value="P:N-acetylglucosamine transport"/>
    <property type="evidence" value="ECO:0007669"/>
    <property type="project" value="TreeGrafter"/>
</dbReference>
<dbReference type="Proteomes" id="UP001071230">
    <property type="component" value="Unassembled WGS sequence"/>
</dbReference>
<feature type="transmembrane region" description="Helical" evidence="12">
    <location>
        <begin position="134"/>
        <end position="154"/>
    </location>
</feature>
<dbReference type="PROSITE" id="PS51098">
    <property type="entry name" value="PTS_EIIB_TYPE_1"/>
    <property type="match status" value="1"/>
</dbReference>
<keyword evidence="4" id="KW-0762">Sugar transport</keyword>
<dbReference type="SUPFAM" id="SSF55604">
    <property type="entry name" value="Glucose permease domain IIB"/>
    <property type="match status" value="1"/>
</dbReference>
<feature type="transmembrane region" description="Helical" evidence="12">
    <location>
        <begin position="160"/>
        <end position="182"/>
    </location>
</feature>
<feature type="transmembrane region" description="Helical" evidence="12">
    <location>
        <begin position="98"/>
        <end position="114"/>
    </location>
</feature>
<dbReference type="InterPro" id="IPR010974">
    <property type="entry name" value="PTS_IIBC_nag"/>
</dbReference>
<feature type="transmembrane region" description="Helical" evidence="12">
    <location>
        <begin position="194"/>
        <end position="214"/>
    </location>
</feature>
<organism evidence="15">
    <name type="scientific">Acididesulfobacillus acetoxydans</name>
    <dbReference type="NCBI Taxonomy" id="1561005"/>
    <lineage>
        <taxon>Bacteria</taxon>
        <taxon>Bacillati</taxon>
        <taxon>Bacillota</taxon>
        <taxon>Clostridia</taxon>
        <taxon>Eubacteriales</taxon>
        <taxon>Peptococcaceae</taxon>
        <taxon>Acididesulfobacillus</taxon>
    </lineage>
</organism>
<evidence type="ECO:0000256" key="12">
    <source>
        <dbReference type="SAM" id="Phobius"/>
    </source>
</evidence>
<dbReference type="PROSITE" id="PS51103">
    <property type="entry name" value="PTS_EIIC_TYPE_1"/>
    <property type="match status" value="1"/>
</dbReference>
<dbReference type="RefSeq" id="WP_240985645.1">
    <property type="nucleotide sequence ID" value="NZ_CDGJ01000058.1"/>
</dbReference>
<dbReference type="EMBL" id="CDGJ01000058">
    <property type="protein sequence ID" value="CEJ07538.1"/>
    <property type="molecule type" value="Genomic_DNA"/>
</dbReference>
<dbReference type="PANTHER" id="PTHR30009:SF4">
    <property type="entry name" value="PTS SYSTEM N-ACETYLGLUCOSAMINE-SPECIFIC EIICBA COMPONENT"/>
    <property type="match status" value="1"/>
</dbReference>
<evidence type="ECO:0000259" key="13">
    <source>
        <dbReference type="PROSITE" id="PS51098"/>
    </source>
</evidence>
<keyword evidence="17" id="KW-1185">Reference proteome</keyword>
<feature type="transmembrane region" description="Helical" evidence="12">
    <location>
        <begin position="12"/>
        <end position="30"/>
    </location>
</feature>
<evidence type="ECO:0000256" key="9">
    <source>
        <dbReference type="ARBA" id="ARBA00022989"/>
    </source>
</evidence>
<feature type="domain" description="PTS EIIC type-1" evidence="14">
    <location>
        <begin position="3"/>
        <end position="370"/>
    </location>
</feature>
<dbReference type="Pfam" id="PF02378">
    <property type="entry name" value="PTS_EIIC"/>
    <property type="match status" value="1"/>
</dbReference>
<feature type="transmembrane region" description="Helical" evidence="12">
    <location>
        <begin position="50"/>
        <end position="67"/>
    </location>
</feature>
<keyword evidence="9 12" id="KW-1133">Transmembrane helix</keyword>
<dbReference type="InterPro" id="IPR036878">
    <property type="entry name" value="Glu_permease_IIB"/>
</dbReference>
<dbReference type="NCBIfam" id="TIGR00826">
    <property type="entry name" value="EIIB_glc"/>
    <property type="match status" value="1"/>
</dbReference>
<dbReference type="Proteomes" id="UP000836597">
    <property type="component" value="Chromosome"/>
</dbReference>
<evidence type="ECO:0000256" key="2">
    <source>
        <dbReference type="ARBA" id="ARBA00022448"/>
    </source>
</evidence>
<dbReference type="PANTHER" id="PTHR30009">
    <property type="entry name" value="CYTOCHROME C-TYPE SYNTHESIS PROTEIN AND PTS TRANSMEMBRANE COMPONENT"/>
    <property type="match status" value="1"/>
</dbReference>
<reference evidence="16" key="1">
    <citation type="submission" date="2014-11" db="EMBL/GenBank/DDBJ databases">
        <authorList>
            <person name="Hornung B.V."/>
        </authorList>
    </citation>
    <scope>NUCLEOTIDE SEQUENCE</scope>
    <source>
        <strain evidence="16">INE</strain>
    </source>
</reference>
<evidence type="ECO:0000313" key="15">
    <source>
        <dbReference type="EMBL" id="CAA7602244.1"/>
    </source>
</evidence>
<evidence type="ECO:0000256" key="8">
    <source>
        <dbReference type="ARBA" id="ARBA00022777"/>
    </source>
</evidence>
<dbReference type="GO" id="GO:0090563">
    <property type="term" value="F:protein-phosphocysteine-sugar phosphotransferase activity"/>
    <property type="evidence" value="ECO:0007669"/>
    <property type="project" value="TreeGrafter"/>
</dbReference>
<dbReference type="InterPro" id="IPR013013">
    <property type="entry name" value="PTS_EIIC_1"/>
</dbReference>
<keyword evidence="3" id="KW-1003">Cell membrane</keyword>
<evidence type="ECO:0000313" key="16">
    <source>
        <dbReference type="EMBL" id="CEJ07538.1"/>
    </source>
</evidence>
<gene>
    <name evidence="16" type="ORF">DEACI_2004</name>
    <name evidence="15" type="ORF">DEACI_2917</name>
</gene>
<keyword evidence="7 12" id="KW-0812">Transmembrane</keyword>
<name>A0A8S0WPX7_9FIRM</name>
<dbReference type="NCBIfam" id="TIGR01998">
    <property type="entry name" value="PTS-II-BC-nag"/>
    <property type="match status" value="1"/>
</dbReference>
<feature type="transmembrane region" description="Helical" evidence="12">
    <location>
        <begin position="338"/>
        <end position="358"/>
    </location>
</feature>
<dbReference type="GO" id="GO:0009401">
    <property type="term" value="P:phosphoenolpyruvate-dependent sugar phosphotransferase system"/>
    <property type="evidence" value="ECO:0007669"/>
    <property type="project" value="UniProtKB-KW"/>
</dbReference>
<dbReference type="EC" id="2.7.1.69" evidence="15 16"/>
<dbReference type="KEGG" id="aacx:DEACI_2917"/>
<evidence type="ECO:0000313" key="17">
    <source>
        <dbReference type="Proteomes" id="UP001071230"/>
    </source>
</evidence>
<evidence type="ECO:0000256" key="10">
    <source>
        <dbReference type="ARBA" id="ARBA00023136"/>
    </source>
</evidence>
<accession>A0A8S0WPX7</accession>
<dbReference type="GO" id="GO:0015572">
    <property type="term" value="F:N-acetylglucosamine transmembrane transporter activity"/>
    <property type="evidence" value="ECO:0007669"/>
    <property type="project" value="InterPro"/>
</dbReference>
<feature type="active site" description="Phosphocysteine intermediate; for EIIB activity" evidence="11">
    <location>
        <position position="408"/>
    </location>
</feature>
<keyword evidence="8" id="KW-0418">Kinase</keyword>
<evidence type="ECO:0000256" key="5">
    <source>
        <dbReference type="ARBA" id="ARBA00022679"/>
    </source>
</evidence>
<keyword evidence="10 12" id="KW-0472">Membrane</keyword>